<dbReference type="InterPro" id="IPR036178">
    <property type="entry name" value="Formintransfe-cycloase-like_sf"/>
</dbReference>
<keyword evidence="1" id="KW-0812">Transmembrane</keyword>
<dbReference type="RefSeq" id="WP_091749640.1">
    <property type="nucleotide sequence ID" value="NZ_FODY01000022.1"/>
</dbReference>
<dbReference type="STRING" id="112903.SAMN04490178_12231"/>
<evidence type="ECO:0000259" key="2">
    <source>
        <dbReference type="Pfam" id="PF04961"/>
    </source>
</evidence>
<gene>
    <name evidence="3" type="ORF">SAMN04490178_12231</name>
</gene>
<dbReference type="Proteomes" id="UP000198847">
    <property type="component" value="Unassembled WGS sequence"/>
</dbReference>
<evidence type="ECO:0000256" key="1">
    <source>
        <dbReference type="SAM" id="Phobius"/>
    </source>
</evidence>
<evidence type="ECO:0000313" key="3">
    <source>
        <dbReference type="EMBL" id="SEP37521.1"/>
    </source>
</evidence>
<dbReference type="AlphaFoldDB" id="A0A1H8XCJ4"/>
<sequence>MITTLSIRDYAQNMALRQPPPGGGSTAALSGLLGVSLLAMLINLVLPGAAAALDEPQQQLAALRERLLSLAEEDAAVLADVLAVFQSGASAVHADDRAQAVLLQAACVPLSIAENCLQALQVGERVLAALPPHAQGDLLTAALACQTGIKGALLSVAANLPWLADAGQVEELKARLQAVNENQGRLVAGLTDSIYAVQPYQILR</sequence>
<keyword evidence="1" id="KW-0472">Membrane</keyword>
<dbReference type="GO" id="GO:0003824">
    <property type="term" value="F:catalytic activity"/>
    <property type="evidence" value="ECO:0007669"/>
    <property type="project" value="InterPro"/>
</dbReference>
<accession>A0A1H8XCJ4</accession>
<dbReference type="Pfam" id="PF04961">
    <property type="entry name" value="FTCD_C"/>
    <property type="match status" value="1"/>
</dbReference>
<dbReference type="Gene3D" id="1.20.120.680">
    <property type="entry name" value="Formiminotetrahydrofolate cyclodeaminase monomer, up-and-down helical bundle"/>
    <property type="match status" value="1"/>
</dbReference>
<dbReference type="EMBL" id="FODY01000022">
    <property type="protein sequence ID" value="SEP37521.1"/>
    <property type="molecule type" value="Genomic_DNA"/>
</dbReference>
<organism evidence="3 4">
    <name type="scientific">Propionispora vibrioides</name>
    <dbReference type="NCBI Taxonomy" id="112903"/>
    <lineage>
        <taxon>Bacteria</taxon>
        <taxon>Bacillati</taxon>
        <taxon>Bacillota</taxon>
        <taxon>Negativicutes</taxon>
        <taxon>Selenomonadales</taxon>
        <taxon>Sporomusaceae</taxon>
        <taxon>Propionispora</taxon>
    </lineage>
</organism>
<evidence type="ECO:0000313" key="4">
    <source>
        <dbReference type="Proteomes" id="UP000198847"/>
    </source>
</evidence>
<proteinExistence type="predicted"/>
<name>A0A1H8XCJ4_9FIRM</name>
<feature type="transmembrane region" description="Helical" evidence="1">
    <location>
        <begin position="27"/>
        <end position="46"/>
    </location>
</feature>
<dbReference type="OrthoDB" id="7959174at2"/>
<dbReference type="SUPFAM" id="SSF101262">
    <property type="entry name" value="Methenyltetrahydrofolate cyclohydrolase-like"/>
    <property type="match status" value="1"/>
</dbReference>
<dbReference type="InterPro" id="IPR007044">
    <property type="entry name" value="Cyclodeamin/CycHdrlase"/>
</dbReference>
<keyword evidence="4" id="KW-1185">Reference proteome</keyword>
<reference evidence="3 4" key="1">
    <citation type="submission" date="2016-10" db="EMBL/GenBank/DDBJ databases">
        <authorList>
            <person name="de Groot N.N."/>
        </authorList>
    </citation>
    <scope>NUCLEOTIDE SEQUENCE [LARGE SCALE GENOMIC DNA]</scope>
    <source>
        <strain evidence="3 4">DSM 13305</strain>
    </source>
</reference>
<protein>
    <submittedName>
        <fullName evidence="3">Formimidoyltetrahydrofolate cyclodeaminase</fullName>
    </submittedName>
</protein>
<keyword evidence="1" id="KW-1133">Transmembrane helix</keyword>
<feature type="domain" description="Cyclodeaminase/cyclohydrolase" evidence="2">
    <location>
        <begin position="6"/>
        <end position="177"/>
    </location>
</feature>